<sequence length="153" mass="17554">MYSFLVSAVRAQNGTDFPSETLPLIFLTFESVLFFITDILFIFLIAYRKWKKTEDATNFQYHSPIFNQLFYCSAACLVFNNFLFLGAFITDFDSTDTFIIGATLLFILIETYTASLIGVFFASISIFSFLAVIQRIVILYLPSYKCFVMGFVQ</sequence>
<evidence type="ECO:0000313" key="2">
    <source>
        <dbReference type="EMBL" id="PIC29443.1"/>
    </source>
</evidence>
<accession>A0A2G5TQB9</accession>
<evidence type="ECO:0000313" key="3">
    <source>
        <dbReference type="Proteomes" id="UP000230233"/>
    </source>
</evidence>
<reference evidence="3" key="1">
    <citation type="submission" date="2017-10" db="EMBL/GenBank/DDBJ databases">
        <title>Rapid genome shrinkage in a self-fertile nematode reveals novel sperm competition proteins.</title>
        <authorList>
            <person name="Yin D."/>
            <person name="Schwarz E.M."/>
            <person name="Thomas C.G."/>
            <person name="Felde R.L."/>
            <person name="Korf I.F."/>
            <person name="Cutter A.D."/>
            <person name="Schartner C.M."/>
            <person name="Ralston E.J."/>
            <person name="Meyer B.J."/>
            <person name="Haag E.S."/>
        </authorList>
    </citation>
    <scope>NUCLEOTIDE SEQUENCE [LARGE SCALE GENOMIC DNA]</scope>
    <source>
        <strain evidence="3">JU1422</strain>
    </source>
</reference>
<dbReference type="OrthoDB" id="5908857at2759"/>
<evidence type="ECO:0008006" key="4">
    <source>
        <dbReference type="Google" id="ProtNLM"/>
    </source>
</evidence>
<keyword evidence="3" id="KW-1185">Reference proteome</keyword>
<keyword evidence="1" id="KW-0812">Transmembrane</keyword>
<organism evidence="2 3">
    <name type="scientific">Caenorhabditis nigoni</name>
    <dbReference type="NCBI Taxonomy" id="1611254"/>
    <lineage>
        <taxon>Eukaryota</taxon>
        <taxon>Metazoa</taxon>
        <taxon>Ecdysozoa</taxon>
        <taxon>Nematoda</taxon>
        <taxon>Chromadorea</taxon>
        <taxon>Rhabditida</taxon>
        <taxon>Rhabditina</taxon>
        <taxon>Rhabditomorpha</taxon>
        <taxon>Rhabditoidea</taxon>
        <taxon>Rhabditidae</taxon>
        <taxon>Peloderinae</taxon>
        <taxon>Caenorhabditis</taxon>
    </lineage>
</organism>
<keyword evidence="1" id="KW-0472">Membrane</keyword>
<feature type="transmembrane region" description="Helical" evidence="1">
    <location>
        <begin position="95"/>
        <end position="112"/>
    </location>
</feature>
<protein>
    <recommendedName>
        <fullName evidence="4">Serpentine receptor class gamma</fullName>
    </recommendedName>
</protein>
<dbReference type="AlphaFoldDB" id="A0A2G5TQB9"/>
<evidence type="ECO:0000256" key="1">
    <source>
        <dbReference type="SAM" id="Phobius"/>
    </source>
</evidence>
<keyword evidence="1" id="KW-1133">Transmembrane helix</keyword>
<gene>
    <name evidence="2" type="primary">Cnig_chr_V.g21012</name>
    <name evidence="2" type="ORF">B9Z55_021012</name>
</gene>
<feature type="transmembrane region" description="Helical" evidence="1">
    <location>
        <begin position="68"/>
        <end position="89"/>
    </location>
</feature>
<comment type="caution">
    <text evidence="2">The sequence shown here is derived from an EMBL/GenBank/DDBJ whole genome shotgun (WGS) entry which is preliminary data.</text>
</comment>
<dbReference type="Proteomes" id="UP000230233">
    <property type="component" value="Chromosome V"/>
</dbReference>
<feature type="transmembrane region" description="Helical" evidence="1">
    <location>
        <begin position="24"/>
        <end position="47"/>
    </location>
</feature>
<feature type="transmembrane region" description="Helical" evidence="1">
    <location>
        <begin position="119"/>
        <end position="141"/>
    </location>
</feature>
<proteinExistence type="predicted"/>
<dbReference type="EMBL" id="PDUG01000005">
    <property type="protein sequence ID" value="PIC29443.1"/>
    <property type="molecule type" value="Genomic_DNA"/>
</dbReference>
<name>A0A2G5TQB9_9PELO</name>